<keyword evidence="12" id="KW-1185">Reference proteome</keyword>
<feature type="domain" description="Non-structural maintenance of chromosome element 4 C-terminal" evidence="9">
    <location>
        <begin position="214"/>
        <end position="301"/>
    </location>
</feature>
<feature type="domain" description="Nse4/EID protein Nse3/MAGE-binding" evidence="10">
    <location>
        <begin position="71"/>
        <end position="124"/>
    </location>
</feature>
<organism evidence="11 12">
    <name type="scientific">Calocera viscosa (strain TUFC12733)</name>
    <dbReference type="NCBI Taxonomy" id="1330018"/>
    <lineage>
        <taxon>Eukaryota</taxon>
        <taxon>Fungi</taxon>
        <taxon>Dikarya</taxon>
        <taxon>Basidiomycota</taxon>
        <taxon>Agaricomycotina</taxon>
        <taxon>Dacrymycetes</taxon>
        <taxon>Dacrymycetales</taxon>
        <taxon>Dacrymycetaceae</taxon>
        <taxon>Calocera</taxon>
    </lineage>
</organism>
<dbReference type="GO" id="GO:0006310">
    <property type="term" value="P:DNA recombination"/>
    <property type="evidence" value="ECO:0007669"/>
    <property type="project" value="UniProtKB-UniRule"/>
</dbReference>
<proteinExistence type="inferred from homology"/>
<feature type="region of interest" description="Disordered" evidence="8">
    <location>
        <begin position="1"/>
        <end position="22"/>
    </location>
</feature>
<dbReference type="STRING" id="1330018.A0A167GMY7"/>
<dbReference type="Proteomes" id="UP000076738">
    <property type="component" value="Unassembled WGS sequence"/>
</dbReference>
<dbReference type="GO" id="GO:0030915">
    <property type="term" value="C:Smc5-Smc6 complex"/>
    <property type="evidence" value="ECO:0007669"/>
    <property type="project" value="UniProtKB-UniRule"/>
</dbReference>
<comment type="subcellular location">
    <subcellularLocation>
        <location evidence="1 7">Nucleus</location>
    </subcellularLocation>
</comment>
<evidence type="ECO:0000313" key="11">
    <source>
        <dbReference type="EMBL" id="KZO90727.1"/>
    </source>
</evidence>
<dbReference type="Pfam" id="PF08743">
    <property type="entry name" value="Nse4_C"/>
    <property type="match status" value="1"/>
</dbReference>
<dbReference type="InterPro" id="IPR027786">
    <property type="entry name" value="Nse4/EID"/>
</dbReference>
<evidence type="ECO:0000256" key="7">
    <source>
        <dbReference type="RuleBase" id="RU365071"/>
    </source>
</evidence>
<sequence length="317" mass="36343">MITGEKGFAYDPDQDKEEKRKIRKDYRKEIENAEQERANIAQISVDELQERVRRGDNLFANVKNPSEAVLDSHNLFLTSDIAAQKARAMRHDANAFDTDEFINKLVTLMRGRSEDTEEGDDDDRDDQGPLDWDIAGWRAVKHTRRVIGMDFMLGPLSVEQKKRVVTKRARIERNKEDETRPVELTEADIERAENETSKNVRDVLEILGAQQGSTNIFRLVINPHSFAQSVENVFYLSFSIRDGTVALEQDEETGDFCVYACEAPTPDDYDDNLKKKQVVLELDMETWQEAIDMLGITEPLIPTRAAARTRLGDKWYG</sequence>
<evidence type="ECO:0000256" key="2">
    <source>
        <dbReference type="ARBA" id="ARBA00008997"/>
    </source>
</evidence>
<dbReference type="Pfam" id="PF15412">
    <property type="entry name" value="Nse4-Nse3_bdg"/>
    <property type="match status" value="1"/>
</dbReference>
<evidence type="ECO:0000256" key="4">
    <source>
        <dbReference type="ARBA" id="ARBA00023172"/>
    </source>
</evidence>
<evidence type="ECO:0000259" key="9">
    <source>
        <dbReference type="Pfam" id="PF08743"/>
    </source>
</evidence>
<dbReference type="PANTHER" id="PTHR16140">
    <property type="entry name" value="NON-STRUCTURAL MAINTENANCE OF CHROMOSOMES ELEMENT 4"/>
    <property type="match status" value="1"/>
</dbReference>
<protein>
    <recommendedName>
        <fullName evidence="7">Non-structural maintenance of chromosomes element 4</fullName>
    </recommendedName>
</protein>
<dbReference type="InterPro" id="IPR029225">
    <property type="entry name" value="Nse4_Nse3-bd"/>
</dbReference>
<evidence type="ECO:0000259" key="10">
    <source>
        <dbReference type="Pfam" id="PF15412"/>
    </source>
</evidence>
<gene>
    <name evidence="11" type="ORF">CALVIDRAFT_490028</name>
</gene>
<dbReference type="EMBL" id="KV417335">
    <property type="protein sequence ID" value="KZO90727.1"/>
    <property type="molecule type" value="Genomic_DNA"/>
</dbReference>
<reference evidence="11 12" key="1">
    <citation type="journal article" date="2016" name="Mol. Biol. Evol.">
        <title>Comparative Genomics of Early-Diverging Mushroom-Forming Fungi Provides Insights into the Origins of Lignocellulose Decay Capabilities.</title>
        <authorList>
            <person name="Nagy L.G."/>
            <person name="Riley R."/>
            <person name="Tritt A."/>
            <person name="Adam C."/>
            <person name="Daum C."/>
            <person name="Floudas D."/>
            <person name="Sun H."/>
            <person name="Yadav J.S."/>
            <person name="Pangilinan J."/>
            <person name="Larsson K.H."/>
            <person name="Matsuura K."/>
            <person name="Barry K."/>
            <person name="Labutti K."/>
            <person name="Kuo R."/>
            <person name="Ohm R.A."/>
            <person name="Bhattacharya S.S."/>
            <person name="Shirouzu T."/>
            <person name="Yoshinaga Y."/>
            <person name="Martin F.M."/>
            <person name="Grigoriev I.V."/>
            <person name="Hibbett D.S."/>
        </authorList>
    </citation>
    <scope>NUCLEOTIDE SEQUENCE [LARGE SCALE GENOMIC DNA]</scope>
    <source>
        <strain evidence="11 12">TUFC12733</strain>
    </source>
</reference>
<evidence type="ECO:0000256" key="5">
    <source>
        <dbReference type="ARBA" id="ARBA00023204"/>
    </source>
</evidence>
<dbReference type="AlphaFoldDB" id="A0A167GMY7"/>
<keyword evidence="3 7" id="KW-0227">DNA damage</keyword>
<dbReference type="OrthoDB" id="361242at2759"/>
<keyword evidence="4 7" id="KW-0233">DNA recombination</keyword>
<comment type="similarity">
    <text evidence="2 7">Belongs to the NSE4 family.</text>
</comment>
<keyword evidence="6 7" id="KW-0539">Nucleus</keyword>
<evidence type="ECO:0000256" key="6">
    <source>
        <dbReference type="ARBA" id="ARBA00023242"/>
    </source>
</evidence>
<evidence type="ECO:0000256" key="3">
    <source>
        <dbReference type="ARBA" id="ARBA00022763"/>
    </source>
</evidence>
<dbReference type="InterPro" id="IPR014854">
    <property type="entry name" value="Nse4_C"/>
</dbReference>
<dbReference type="PANTHER" id="PTHR16140:SF0">
    <property type="entry name" value="NON-STRUCTURAL MAINTENANCE OF CHROMOSOMES ELEMENT 4"/>
    <property type="match status" value="1"/>
</dbReference>
<evidence type="ECO:0000256" key="8">
    <source>
        <dbReference type="SAM" id="MobiDB-lite"/>
    </source>
</evidence>
<evidence type="ECO:0000313" key="12">
    <source>
        <dbReference type="Proteomes" id="UP000076738"/>
    </source>
</evidence>
<accession>A0A167GMY7</accession>
<name>A0A167GMY7_CALVF</name>
<evidence type="ECO:0000256" key="1">
    <source>
        <dbReference type="ARBA" id="ARBA00004123"/>
    </source>
</evidence>
<keyword evidence="5 7" id="KW-0234">DNA repair</keyword>
<dbReference type="GO" id="GO:0006281">
    <property type="term" value="P:DNA repair"/>
    <property type="evidence" value="ECO:0007669"/>
    <property type="project" value="UniProtKB-UniRule"/>
</dbReference>
<comment type="function">
    <text evidence="7">Component of the SMC5-SMC6 complex, that promotes sister chromatid alignment after DNA damage and facilitates double-stranded DNA breaks (DSBs) repair via homologous recombination between sister chromatids.</text>
</comment>
<dbReference type="GO" id="GO:0005634">
    <property type="term" value="C:nucleus"/>
    <property type="evidence" value="ECO:0007669"/>
    <property type="project" value="UniProtKB-SubCell"/>
</dbReference>
<comment type="subunit">
    <text evidence="7">Component of the SMC5-SMC6 complex.</text>
</comment>